<feature type="compositionally biased region" description="Basic and acidic residues" evidence="1">
    <location>
        <begin position="27"/>
        <end position="37"/>
    </location>
</feature>
<reference evidence="2 3" key="1">
    <citation type="submission" date="2020-03" db="EMBL/GenBank/DDBJ databases">
        <title>Genomic Encyclopedia of Type Strains, Phase IV (KMG-IV): sequencing the most valuable type-strain genomes for metagenomic binning, comparative biology and taxonomic classification.</title>
        <authorList>
            <person name="Goeker M."/>
        </authorList>
    </citation>
    <scope>NUCLEOTIDE SEQUENCE [LARGE SCALE GENOMIC DNA]</scope>
    <source>
        <strain evidence="2 3">DSM 102865</strain>
    </source>
</reference>
<name>A0ABX0ULW5_9BACT</name>
<evidence type="ECO:0000313" key="3">
    <source>
        <dbReference type="Proteomes" id="UP001179181"/>
    </source>
</evidence>
<dbReference type="Proteomes" id="UP001179181">
    <property type="component" value="Unassembled WGS sequence"/>
</dbReference>
<organism evidence="2 3">
    <name type="scientific">Dyadobacter arcticus</name>
    <dbReference type="NCBI Taxonomy" id="1078754"/>
    <lineage>
        <taxon>Bacteria</taxon>
        <taxon>Pseudomonadati</taxon>
        <taxon>Bacteroidota</taxon>
        <taxon>Cytophagia</taxon>
        <taxon>Cytophagales</taxon>
        <taxon>Spirosomataceae</taxon>
        <taxon>Dyadobacter</taxon>
    </lineage>
</organism>
<keyword evidence="3" id="KW-1185">Reference proteome</keyword>
<gene>
    <name evidence="2" type="ORF">FHS68_003171</name>
</gene>
<evidence type="ECO:0000256" key="1">
    <source>
        <dbReference type="SAM" id="MobiDB-lite"/>
    </source>
</evidence>
<protein>
    <recommendedName>
        <fullName evidence="4">Lipoprotein</fullName>
    </recommendedName>
</protein>
<proteinExistence type="predicted"/>
<comment type="caution">
    <text evidence="2">The sequence shown here is derived from an EMBL/GenBank/DDBJ whole genome shotgun (WGS) entry which is preliminary data.</text>
</comment>
<evidence type="ECO:0000313" key="2">
    <source>
        <dbReference type="EMBL" id="NIJ53989.1"/>
    </source>
</evidence>
<evidence type="ECO:0008006" key="4">
    <source>
        <dbReference type="Google" id="ProtNLM"/>
    </source>
</evidence>
<sequence>MRQTYKLVVLMVTAVTLSVATCEHKSNAPDLKADRHSTVTKSPVKGADPTNIPESTVSQLQQGLEKREYHISYDEKKHSLQSPNRKQNLRAYYEPGKLTVQNRIDSAGHNFKLQLINEGILRTAISYTFRSPKLKSIR</sequence>
<feature type="compositionally biased region" description="Polar residues" evidence="1">
    <location>
        <begin position="52"/>
        <end position="61"/>
    </location>
</feature>
<accession>A0ABX0ULW5</accession>
<feature type="region of interest" description="Disordered" evidence="1">
    <location>
        <begin position="27"/>
        <end position="61"/>
    </location>
</feature>
<dbReference type="EMBL" id="JAASQJ010000003">
    <property type="protein sequence ID" value="NIJ53989.1"/>
    <property type="molecule type" value="Genomic_DNA"/>
</dbReference>
<dbReference type="RefSeq" id="WP_167271677.1">
    <property type="nucleotide sequence ID" value="NZ_JAASQJ010000003.1"/>
</dbReference>